<dbReference type="Proteomes" id="UP001595477">
    <property type="component" value="Unassembled WGS sequence"/>
</dbReference>
<name>A0ABV7JTR3_9ALTE</name>
<dbReference type="EMBL" id="JBHRSX010000005">
    <property type="protein sequence ID" value="MFC3200338.1"/>
    <property type="molecule type" value="Genomic_DNA"/>
</dbReference>
<sequence>MDTQQQLQQAFSDALGLPPEKVTDGLTYNTIPEWDSTAHMVLIAELENVFDVMLDTDDIIDMSSVAQAKLILQKYDVSFA</sequence>
<comment type="caution">
    <text evidence="1">The sequence shown here is derived from an EMBL/GenBank/DDBJ whole genome shotgun (WGS) entry which is preliminary data.</text>
</comment>
<accession>A0ABV7JTR3</accession>
<dbReference type="RefSeq" id="WP_123326613.1">
    <property type="nucleotide sequence ID" value="NZ_JBHRSX010000005.1"/>
</dbReference>
<organism evidence="1 2">
    <name type="scientific">Alteromonas oceani</name>
    <dbReference type="NCBI Taxonomy" id="2071609"/>
    <lineage>
        <taxon>Bacteria</taxon>
        <taxon>Pseudomonadati</taxon>
        <taxon>Pseudomonadota</taxon>
        <taxon>Gammaproteobacteria</taxon>
        <taxon>Alteromonadales</taxon>
        <taxon>Alteromonadaceae</taxon>
        <taxon>Alteromonas/Salinimonas group</taxon>
        <taxon>Alteromonas</taxon>
    </lineage>
</organism>
<proteinExistence type="predicted"/>
<keyword evidence="2" id="KW-1185">Reference proteome</keyword>
<evidence type="ECO:0000313" key="1">
    <source>
        <dbReference type="EMBL" id="MFC3200338.1"/>
    </source>
</evidence>
<dbReference type="SUPFAM" id="SSF47336">
    <property type="entry name" value="ACP-like"/>
    <property type="match status" value="1"/>
</dbReference>
<protein>
    <submittedName>
        <fullName evidence="1">Acyl carrier protein</fullName>
    </submittedName>
</protein>
<evidence type="ECO:0000313" key="2">
    <source>
        <dbReference type="Proteomes" id="UP001595477"/>
    </source>
</evidence>
<dbReference type="InterPro" id="IPR036736">
    <property type="entry name" value="ACP-like_sf"/>
</dbReference>
<reference evidence="2" key="1">
    <citation type="journal article" date="2019" name="Int. J. Syst. Evol. Microbiol.">
        <title>The Global Catalogue of Microorganisms (GCM) 10K type strain sequencing project: providing services to taxonomists for standard genome sequencing and annotation.</title>
        <authorList>
            <consortium name="The Broad Institute Genomics Platform"/>
            <consortium name="The Broad Institute Genome Sequencing Center for Infectious Disease"/>
            <person name="Wu L."/>
            <person name="Ma J."/>
        </authorList>
    </citation>
    <scope>NUCLEOTIDE SEQUENCE [LARGE SCALE GENOMIC DNA]</scope>
    <source>
        <strain evidence="2">KCTC 52449</strain>
    </source>
</reference>
<dbReference type="Gene3D" id="1.10.1200.10">
    <property type="entry name" value="ACP-like"/>
    <property type="match status" value="1"/>
</dbReference>
<gene>
    <name evidence="1" type="ORF">ACFOEW_00695</name>
</gene>